<organism evidence="1 2">
    <name type="scientific">Petrotoga olearia DSM 13574</name>
    <dbReference type="NCBI Taxonomy" id="1122955"/>
    <lineage>
        <taxon>Bacteria</taxon>
        <taxon>Thermotogati</taxon>
        <taxon>Thermotogota</taxon>
        <taxon>Thermotogae</taxon>
        <taxon>Petrotogales</taxon>
        <taxon>Petrotogaceae</taxon>
        <taxon>Petrotoga</taxon>
    </lineage>
</organism>
<accession>A0A2K1P1B0</accession>
<evidence type="ECO:0000313" key="2">
    <source>
        <dbReference type="Proteomes" id="UP000236434"/>
    </source>
</evidence>
<proteinExistence type="predicted"/>
<sequence length="32" mass="3620">MADLKNFTNGLIKNNPVFAQVYRTTKGEIKHA</sequence>
<dbReference type="AlphaFoldDB" id="A0A2K1P1B0"/>
<evidence type="ECO:0000313" key="1">
    <source>
        <dbReference type="EMBL" id="PNR96585.1"/>
    </source>
</evidence>
<gene>
    <name evidence="1" type="ORF">X929_05230</name>
</gene>
<dbReference type="EMBL" id="AZRL01000012">
    <property type="protein sequence ID" value="PNR96585.1"/>
    <property type="molecule type" value="Genomic_DNA"/>
</dbReference>
<reference evidence="1 2" key="1">
    <citation type="submission" date="2013-12" db="EMBL/GenBank/DDBJ databases">
        <title>Comparative genomics of Petrotoga isolates.</title>
        <authorList>
            <person name="Nesbo C.L."/>
            <person name="Charchuk R."/>
            <person name="Chow K."/>
        </authorList>
    </citation>
    <scope>NUCLEOTIDE SEQUENCE [LARGE SCALE GENOMIC DNA]</scope>
    <source>
        <strain evidence="1 2">DSM 13574</strain>
    </source>
</reference>
<name>A0A2K1P1B0_9BACT</name>
<dbReference type="Proteomes" id="UP000236434">
    <property type="component" value="Unassembled WGS sequence"/>
</dbReference>
<protein>
    <submittedName>
        <fullName evidence="1">Uncharacterized protein</fullName>
    </submittedName>
</protein>
<comment type="caution">
    <text evidence="1">The sequence shown here is derived from an EMBL/GenBank/DDBJ whole genome shotgun (WGS) entry which is preliminary data.</text>
</comment>